<organism evidence="12 13">
    <name type="scientific">Bacillus wiedmannii</name>
    <dbReference type="NCBI Taxonomy" id="1890302"/>
    <lineage>
        <taxon>Bacteria</taxon>
        <taxon>Bacillati</taxon>
        <taxon>Bacillota</taxon>
        <taxon>Bacilli</taxon>
        <taxon>Bacillales</taxon>
        <taxon>Bacillaceae</taxon>
        <taxon>Bacillus</taxon>
        <taxon>Bacillus cereus group</taxon>
    </lineage>
</organism>
<proteinExistence type="inferred from homology"/>
<dbReference type="InterPro" id="IPR022616">
    <property type="entry name" value="Glyco_hydro_4_C"/>
</dbReference>
<dbReference type="AlphaFoldDB" id="A0A2C4PUZ7"/>
<dbReference type="Proteomes" id="UP000223364">
    <property type="component" value="Unassembled WGS sequence"/>
</dbReference>
<dbReference type="InterPro" id="IPR036291">
    <property type="entry name" value="NAD(P)-bd_dom_sf"/>
</dbReference>
<dbReference type="SUPFAM" id="SSF56327">
    <property type="entry name" value="LDH C-terminal domain-like"/>
    <property type="match status" value="1"/>
</dbReference>
<evidence type="ECO:0000256" key="4">
    <source>
        <dbReference type="ARBA" id="ARBA00023027"/>
    </source>
</evidence>
<keyword evidence="5 8" id="KW-0464">Manganese</keyword>
<comment type="caution">
    <text evidence="12">The sequence shown here is derived from an EMBL/GenBank/DDBJ whole genome shotgun (WGS) entry which is preliminary data.</text>
</comment>
<keyword evidence="6 10" id="KW-0326">Glycosidase</keyword>
<sequence length="460" mass="51737">MTKGIKIVTIGGGSSYTPELMEGFIKRYEELPIREMWLVDIEDGKEKLEIVGKMAQRMWDASPYDVKVHLTLDRREALKDADFVTTQFRVGLLNARIKDERIPLSYGMAGQETNGAGGIFKAFRTIPIILSIVEDMKELCPNAWLINFTNPSGMVTDAIIRYGKWEKVIGLCNVPVNAMIAEPELIGKNLDELIYTFAGLNHFYWHRVIDLTGNDVTSEIIDKLYDGDSGIPSNIFDVPFFKEQLKQMNMIPCGYHRYYYRYDEMLEHLLEEYNDSNVGTRAQQVKQTEAELFELYKDPNLNYKPEQLAKRGGAHYSDAACETIASIYANKNTHIVVSTKNNGAVPDLAPDDVVEVSAYIGAAGARPIAFGTLQPAERGWLQVMKNMELCVEEAAVTGDYGLALQAFIINPLIPSGETAKRVLDELLIAHKRYLPQFAEKIAELEAVGITVKDEIARNLY</sequence>
<evidence type="ECO:0000256" key="10">
    <source>
        <dbReference type="RuleBase" id="RU361152"/>
    </source>
</evidence>
<evidence type="ECO:0000313" key="13">
    <source>
        <dbReference type="Proteomes" id="UP000223364"/>
    </source>
</evidence>
<dbReference type="CDD" id="cd05296">
    <property type="entry name" value="GH4_P_beta_glucosidase"/>
    <property type="match status" value="1"/>
</dbReference>
<dbReference type="InterPro" id="IPR015955">
    <property type="entry name" value="Lactate_DH/Glyco_Ohase_4_C"/>
</dbReference>
<evidence type="ECO:0000313" key="12">
    <source>
        <dbReference type="EMBL" id="PHD56647.1"/>
    </source>
</evidence>
<evidence type="ECO:0000256" key="2">
    <source>
        <dbReference type="ARBA" id="ARBA00022723"/>
    </source>
</evidence>
<evidence type="ECO:0000256" key="5">
    <source>
        <dbReference type="ARBA" id="ARBA00023211"/>
    </source>
</evidence>
<gene>
    <name evidence="12" type="ORF">COF57_26350</name>
</gene>
<dbReference type="Pfam" id="PF11975">
    <property type="entry name" value="Glyco_hydro_4C"/>
    <property type="match status" value="1"/>
</dbReference>
<dbReference type="GO" id="GO:0004553">
    <property type="term" value="F:hydrolase activity, hydrolyzing O-glycosyl compounds"/>
    <property type="evidence" value="ECO:0007669"/>
    <property type="project" value="InterPro"/>
</dbReference>
<dbReference type="InterPro" id="IPR001088">
    <property type="entry name" value="Glyco_hydro_4"/>
</dbReference>
<dbReference type="PROSITE" id="PS01324">
    <property type="entry name" value="GLYCOSYL_HYDROL_F4"/>
    <property type="match status" value="1"/>
</dbReference>
<evidence type="ECO:0000256" key="3">
    <source>
        <dbReference type="ARBA" id="ARBA00022801"/>
    </source>
</evidence>
<dbReference type="InterPro" id="IPR019802">
    <property type="entry name" value="GlycHydrolase_4_CS"/>
</dbReference>
<dbReference type="RefSeq" id="WP_098816024.1">
    <property type="nucleotide sequence ID" value="NZ_NUSP01000032.1"/>
</dbReference>
<feature type="domain" description="Glycosyl hydrolase family 4 C-terminal" evidence="11">
    <location>
        <begin position="197"/>
        <end position="413"/>
    </location>
</feature>
<dbReference type="PRINTS" id="PR00732">
    <property type="entry name" value="GLHYDRLASE4"/>
</dbReference>
<evidence type="ECO:0000256" key="9">
    <source>
        <dbReference type="PIRSR" id="PIRSR601088-4"/>
    </source>
</evidence>
<name>A0A2C4PUZ7_9BACI</name>
<dbReference type="GO" id="GO:0046872">
    <property type="term" value="F:metal ion binding"/>
    <property type="evidence" value="ECO:0007669"/>
    <property type="project" value="UniProtKB-KW"/>
</dbReference>
<protein>
    <submittedName>
        <fullName evidence="12">6-phospho-beta-glucosidase</fullName>
    </submittedName>
</protein>
<dbReference type="GO" id="GO:0016616">
    <property type="term" value="F:oxidoreductase activity, acting on the CH-OH group of donors, NAD or NADP as acceptor"/>
    <property type="evidence" value="ECO:0007669"/>
    <property type="project" value="InterPro"/>
</dbReference>
<feature type="binding site" evidence="8">
    <location>
        <position position="202"/>
    </location>
    <ligand>
        <name>Mn(2+)</name>
        <dbReference type="ChEBI" id="CHEBI:29035"/>
    </ligand>
</feature>
<evidence type="ECO:0000256" key="8">
    <source>
        <dbReference type="PIRSR" id="PIRSR601088-3"/>
    </source>
</evidence>
<feature type="binding site" evidence="7">
    <location>
        <position position="96"/>
    </location>
    <ligand>
        <name>substrate</name>
    </ligand>
</feature>
<feature type="site" description="Increases basicity of active site Tyr" evidence="9">
    <location>
        <position position="112"/>
    </location>
</feature>
<dbReference type="Gene3D" id="3.40.50.720">
    <property type="entry name" value="NAD(P)-binding Rossmann-like Domain"/>
    <property type="match status" value="1"/>
</dbReference>
<keyword evidence="8" id="KW-0170">Cobalt</keyword>
<feature type="binding site" evidence="7">
    <location>
        <position position="150"/>
    </location>
    <ligand>
        <name>substrate</name>
    </ligand>
</feature>
<dbReference type="PANTHER" id="PTHR32092:SF5">
    <property type="entry name" value="6-PHOSPHO-BETA-GLUCOSIDASE"/>
    <property type="match status" value="1"/>
</dbReference>
<reference evidence="12 13" key="1">
    <citation type="submission" date="2017-09" db="EMBL/GenBank/DDBJ databases">
        <title>Large-scale bioinformatics analysis of Bacillus genomes uncovers conserved roles of natural products in bacterial physiology.</title>
        <authorList>
            <consortium name="Agbiome Team Llc"/>
            <person name="Bleich R.M."/>
            <person name="Grubbs K.J."/>
            <person name="Santa Maria K.C."/>
            <person name="Allen S.E."/>
            <person name="Farag S."/>
            <person name="Shank E.A."/>
            <person name="Bowers A."/>
        </authorList>
    </citation>
    <scope>NUCLEOTIDE SEQUENCE [LARGE SCALE GENOMIC DNA]</scope>
    <source>
        <strain evidence="12 13">AFS044295</strain>
    </source>
</reference>
<keyword evidence="8" id="KW-0533">Nickel</keyword>
<dbReference type="Pfam" id="PF02056">
    <property type="entry name" value="Glyco_hydro_4"/>
    <property type="match status" value="1"/>
</dbReference>
<keyword evidence="4 10" id="KW-0520">NAD</keyword>
<dbReference type="EMBL" id="NUSP01000032">
    <property type="protein sequence ID" value="PHD56647.1"/>
    <property type="molecule type" value="Genomic_DNA"/>
</dbReference>
<evidence type="ECO:0000256" key="6">
    <source>
        <dbReference type="ARBA" id="ARBA00023295"/>
    </source>
</evidence>
<dbReference type="GO" id="GO:0005975">
    <property type="term" value="P:carbohydrate metabolic process"/>
    <property type="evidence" value="ECO:0007669"/>
    <property type="project" value="InterPro"/>
</dbReference>
<keyword evidence="8" id="KW-0408">Iron</keyword>
<dbReference type="SUPFAM" id="SSF51735">
    <property type="entry name" value="NAD(P)-binding Rossmann-fold domains"/>
    <property type="match status" value="1"/>
</dbReference>
<accession>A0A2C4PUZ7</accession>
<feature type="binding site" evidence="8">
    <location>
        <position position="172"/>
    </location>
    <ligand>
        <name>Mn(2+)</name>
        <dbReference type="ChEBI" id="CHEBI:29035"/>
    </ligand>
</feature>
<evidence type="ECO:0000256" key="1">
    <source>
        <dbReference type="ARBA" id="ARBA00010141"/>
    </source>
</evidence>
<evidence type="ECO:0000259" key="11">
    <source>
        <dbReference type="Pfam" id="PF11975"/>
    </source>
</evidence>
<evidence type="ECO:0000256" key="7">
    <source>
        <dbReference type="PIRSR" id="PIRSR601088-2"/>
    </source>
</evidence>
<keyword evidence="2 8" id="KW-0479">Metal-binding</keyword>
<dbReference type="Gene3D" id="3.90.110.10">
    <property type="entry name" value="Lactate dehydrogenase/glycoside hydrolase, family 4, C-terminal"/>
    <property type="match status" value="1"/>
</dbReference>
<keyword evidence="3 10" id="KW-0378">Hydrolase</keyword>
<comment type="cofactor">
    <cofactor evidence="10">
        <name>NAD(+)</name>
        <dbReference type="ChEBI" id="CHEBI:57540"/>
    </cofactor>
    <text evidence="10">Binds 1 NAD(+) per subunit.</text>
</comment>
<dbReference type="PANTHER" id="PTHR32092">
    <property type="entry name" value="6-PHOSPHO-BETA-GLUCOSIDASE-RELATED"/>
    <property type="match status" value="1"/>
</dbReference>
<comment type="similarity">
    <text evidence="1 10">Belongs to the glycosyl hydrolase 4 family.</text>
</comment>